<accession>A0AAD9NFT0</accession>
<dbReference type="GO" id="GO:0007160">
    <property type="term" value="P:cell-matrix adhesion"/>
    <property type="evidence" value="ECO:0007669"/>
    <property type="project" value="InterPro"/>
</dbReference>
<evidence type="ECO:0000313" key="3">
    <source>
        <dbReference type="EMBL" id="KAK2168445.1"/>
    </source>
</evidence>
<evidence type="ECO:0000259" key="2">
    <source>
        <dbReference type="PROSITE" id="PS51220"/>
    </source>
</evidence>
<dbReference type="PANTHER" id="PTHR13802">
    <property type="entry name" value="MUCIN 4-RELATED"/>
    <property type="match status" value="1"/>
</dbReference>
<comment type="caution">
    <text evidence="3">The sequence shown here is derived from an EMBL/GenBank/DDBJ whole genome shotgun (WGS) entry which is preliminary data.</text>
</comment>
<dbReference type="InterPro" id="IPR051495">
    <property type="entry name" value="Epithelial_Barrier/Signaling"/>
</dbReference>
<name>A0AAD9NFT0_RIDPI</name>
<evidence type="ECO:0000313" key="4">
    <source>
        <dbReference type="Proteomes" id="UP001209878"/>
    </source>
</evidence>
<dbReference type="Proteomes" id="UP001209878">
    <property type="component" value="Unassembled WGS sequence"/>
</dbReference>
<dbReference type="Pfam" id="PF06119">
    <property type="entry name" value="NIDO"/>
    <property type="match status" value="1"/>
</dbReference>
<dbReference type="PANTHER" id="PTHR13802:SF59">
    <property type="entry name" value="SUSHI DOMAIN-CONTAINING PROTEIN 2"/>
    <property type="match status" value="1"/>
</dbReference>
<feature type="signal peptide" evidence="1">
    <location>
        <begin position="1"/>
        <end position="23"/>
    </location>
</feature>
<proteinExistence type="predicted"/>
<feature type="domain" description="NIDO" evidence="2">
    <location>
        <begin position="104"/>
        <end position="251"/>
    </location>
</feature>
<protein>
    <recommendedName>
        <fullName evidence="2">NIDO domain-containing protein</fullName>
    </recommendedName>
</protein>
<keyword evidence="4" id="KW-1185">Reference proteome</keyword>
<sequence>MSLFHFSVTCLALLSVAPTAVTGQALSAPAHFYPYGPGVGDSTAPVNDDGSTGSISISTSFPYFDQNHRSLYVNTNGLISFLLEVDEYTPDAFPLSGNKRFVAAFWADVDTTENAGRVYYRQVTYGSLLQRATTDVRGAFSVHSSFTASWVFIASWHKVTYYGGSTSSSLNTFQIVLITNGRHSFTIFNYGDITWTAGSASNGIPAQVGFNAGDGRRYFSVPGSRTASIVNVETTSNVGLRGRWVFRIDEADVVVAGSKLKP</sequence>
<dbReference type="PROSITE" id="PS51220">
    <property type="entry name" value="NIDO"/>
    <property type="match status" value="1"/>
</dbReference>
<reference evidence="3" key="1">
    <citation type="journal article" date="2023" name="Mol. Biol. Evol.">
        <title>Third-Generation Sequencing Reveals the Adaptive Role of the Epigenome in Three Deep-Sea Polychaetes.</title>
        <authorList>
            <person name="Perez M."/>
            <person name="Aroh O."/>
            <person name="Sun Y."/>
            <person name="Lan Y."/>
            <person name="Juniper S.K."/>
            <person name="Young C.R."/>
            <person name="Angers B."/>
            <person name="Qian P.Y."/>
        </authorList>
    </citation>
    <scope>NUCLEOTIDE SEQUENCE</scope>
    <source>
        <strain evidence="3">R07B-5</strain>
    </source>
</reference>
<dbReference type="EMBL" id="JAODUO010001231">
    <property type="protein sequence ID" value="KAK2168445.1"/>
    <property type="molecule type" value="Genomic_DNA"/>
</dbReference>
<keyword evidence="1" id="KW-0732">Signal</keyword>
<organism evidence="3 4">
    <name type="scientific">Ridgeia piscesae</name>
    <name type="common">Tubeworm</name>
    <dbReference type="NCBI Taxonomy" id="27915"/>
    <lineage>
        <taxon>Eukaryota</taxon>
        <taxon>Metazoa</taxon>
        <taxon>Spiralia</taxon>
        <taxon>Lophotrochozoa</taxon>
        <taxon>Annelida</taxon>
        <taxon>Polychaeta</taxon>
        <taxon>Sedentaria</taxon>
        <taxon>Canalipalpata</taxon>
        <taxon>Sabellida</taxon>
        <taxon>Siboglinidae</taxon>
        <taxon>Ridgeia</taxon>
    </lineage>
</organism>
<dbReference type="SMART" id="SM00539">
    <property type="entry name" value="NIDO"/>
    <property type="match status" value="1"/>
</dbReference>
<evidence type="ECO:0000256" key="1">
    <source>
        <dbReference type="SAM" id="SignalP"/>
    </source>
</evidence>
<feature type="chain" id="PRO_5042236539" description="NIDO domain-containing protein" evidence="1">
    <location>
        <begin position="24"/>
        <end position="262"/>
    </location>
</feature>
<dbReference type="AlphaFoldDB" id="A0AAD9NFT0"/>
<gene>
    <name evidence="3" type="ORF">NP493_1225g02057</name>
</gene>
<dbReference type="InterPro" id="IPR003886">
    <property type="entry name" value="NIDO_dom"/>
</dbReference>